<organism evidence="1 2">
    <name type="scientific">Salinivirga cyanobacteriivorans</name>
    <dbReference type="NCBI Taxonomy" id="1307839"/>
    <lineage>
        <taxon>Bacteria</taxon>
        <taxon>Pseudomonadati</taxon>
        <taxon>Bacteroidota</taxon>
        <taxon>Bacteroidia</taxon>
        <taxon>Bacteroidales</taxon>
        <taxon>Salinivirgaceae</taxon>
        <taxon>Salinivirga</taxon>
    </lineage>
</organism>
<dbReference type="EMBL" id="CP013118">
    <property type="protein sequence ID" value="ALO14949.1"/>
    <property type="molecule type" value="Genomic_DNA"/>
</dbReference>
<name>A0A0S2HY87_9BACT</name>
<dbReference type="Proteomes" id="UP000064893">
    <property type="component" value="Chromosome"/>
</dbReference>
<gene>
    <name evidence="1" type="ORF">L21SP5_01295</name>
</gene>
<dbReference type="RefSeq" id="WP_057952458.1">
    <property type="nucleotide sequence ID" value="NZ_CP013118.1"/>
</dbReference>
<dbReference type="OrthoDB" id="1116284at2"/>
<evidence type="ECO:0000313" key="1">
    <source>
        <dbReference type="EMBL" id="ALO14949.1"/>
    </source>
</evidence>
<sequence>MRFTISVVIVLFVFSACHRENGDKKVKEKLELTRDSSIGVDVKNSKVVYRVPTPIEFFMFYRGASGEFNPEILLSPSTASNYLTTKNKAVAFGMYASNLAYSAVFGQNQQTISYFEASKVLAEDLGFTEGYGDELMQRFKSNLDNVDSLYHLSADSYWNVFNFLEDQDKTKLLSYITAAGWVESLYLAFNAREVNTKSDLMSCLADQQYVIENLDAYLQEMHKNEIDRDDVFLMVRKLNEYYAELYNNPENVIMTRVQFDSIKSLVNRSRESLVKR</sequence>
<keyword evidence="2" id="KW-1185">Reference proteome</keyword>
<dbReference type="PROSITE" id="PS51257">
    <property type="entry name" value="PROKAR_LIPOPROTEIN"/>
    <property type="match status" value="1"/>
</dbReference>
<dbReference type="AlphaFoldDB" id="A0A0S2HY87"/>
<dbReference type="STRING" id="1307839.L21SP5_01295"/>
<evidence type="ECO:0008006" key="3">
    <source>
        <dbReference type="Google" id="ProtNLM"/>
    </source>
</evidence>
<evidence type="ECO:0000313" key="2">
    <source>
        <dbReference type="Proteomes" id="UP000064893"/>
    </source>
</evidence>
<reference evidence="1 2" key="1">
    <citation type="submission" date="2015-11" db="EMBL/GenBank/DDBJ databases">
        <title>Description and complete genome sequence of a novel strain predominating in hypersaline microbial mats and representing a new family of the Bacteriodetes phylum.</title>
        <authorList>
            <person name="Spring S."/>
            <person name="Bunk B."/>
            <person name="Sproer C."/>
            <person name="Klenk H.-P."/>
        </authorList>
    </citation>
    <scope>NUCLEOTIDE SEQUENCE [LARGE SCALE GENOMIC DNA]</scope>
    <source>
        <strain evidence="1 2">L21-Spi-D4</strain>
    </source>
</reference>
<accession>A0A0S2HY87</accession>
<protein>
    <recommendedName>
        <fullName evidence="3">DUF4375 domain-containing protein</fullName>
    </recommendedName>
</protein>
<dbReference type="KEGG" id="blq:L21SP5_01295"/>
<proteinExistence type="predicted"/>